<name>A0A0F3IHS8_9GAMM</name>
<gene>
    <name evidence="1" type="ORF">VZ94_21145</name>
</gene>
<dbReference type="EMBL" id="LAJX01000330">
    <property type="protein sequence ID" value="KJV05019.1"/>
    <property type="molecule type" value="Genomic_DNA"/>
</dbReference>
<keyword evidence="2" id="KW-1185">Reference proteome</keyword>
<comment type="caution">
    <text evidence="1">The sequence shown here is derived from an EMBL/GenBank/DDBJ whole genome shotgun (WGS) entry which is preliminary data.</text>
</comment>
<accession>A0A0F3IHS8</accession>
<dbReference type="Proteomes" id="UP000033684">
    <property type="component" value="Unassembled WGS sequence"/>
</dbReference>
<evidence type="ECO:0000313" key="2">
    <source>
        <dbReference type="Proteomes" id="UP000033684"/>
    </source>
</evidence>
<protein>
    <submittedName>
        <fullName evidence="1">Uncharacterized protein</fullName>
    </submittedName>
</protein>
<evidence type="ECO:0000313" key="1">
    <source>
        <dbReference type="EMBL" id="KJV05019.1"/>
    </source>
</evidence>
<dbReference type="AlphaFoldDB" id="A0A0F3IHS8"/>
<sequence>MLIKKTFFMTIDITAASKKPSIHLLKTASPFNTARSIFIDAKAVSNADLRSSLVTKLSCASEITRITVSAWV</sequence>
<proteinExistence type="predicted"/>
<reference evidence="2" key="1">
    <citation type="submission" date="2015-03" db="EMBL/GenBank/DDBJ databases">
        <title>Draft genome sequence of a novel methanotroph (Sn10-6) isolated from flooded ricefield rhizosphere in India.</title>
        <authorList>
            <person name="Pandit P.S."/>
            <person name="Pore S.D."/>
            <person name="Arora P."/>
            <person name="Kapse N.G."/>
            <person name="Dhakephalkar P.K."/>
            <person name="Rahalkar M.C."/>
        </authorList>
    </citation>
    <scope>NUCLEOTIDE SEQUENCE [LARGE SCALE GENOMIC DNA]</scope>
    <source>
        <strain evidence="2">Sn10-6</strain>
    </source>
</reference>
<reference evidence="1 2" key="2">
    <citation type="journal article" date="2016" name="Microb. Ecol.">
        <title>Genome Characteristics of a Novel Type I Methanotroph (Sn10-6) Isolated from a Flooded Indian Rice Field.</title>
        <authorList>
            <person name="Rahalkar M.C."/>
            <person name="Pandit P.S."/>
            <person name="Dhakephalkar P.K."/>
            <person name="Pore S."/>
            <person name="Arora P."/>
            <person name="Kapse N."/>
        </authorList>
    </citation>
    <scope>NUCLEOTIDE SEQUENCE [LARGE SCALE GENOMIC DNA]</scope>
    <source>
        <strain evidence="1 2">Sn10-6</strain>
    </source>
</reference>
<organism evidence="1 2">
    <name type="scientific">Methylocucumis oryzae</name>
    <dbReference type="NCBI Taxonomy" id="1632867"/>
    <lineage>
        <taxon>Bacteria</taxon>
        <taxon>Pseudomonadati</taxon>
        <taxon>Pseudomonadota</taxon>
        <taxon>Gammaproteobacteria</taxon>
        <taxon>Methylococcales</taxon>
        <taxon>Methylococcaceae</taxon>
        <taxon>Methylocucumis</taxon>
    </lineage>
</organism>